<name>A0A6L2MQZ7_TANCI</name>
<accession>A0A6L2MQZ7</accession>
<reference evidence="3" key="1">
    <citation type="journal article" date="2019" name="Sci. Rep.">
        <title>Draft genome of Tanacetum cinerariifolium, the natural source of mosquito coil.</title>
        <authorList>
            <person name="Yamashiro T."/>
            <person name="Shiraishi A."/>
            <person name="Satake H."/>
            <person name="Nakayama K."/>
        </authorList>
    </citation>
    <scope>NUCLEOTIDE SEQUENCE</scope>
</reference>
<evidence type="ECO:0000313" key="3">
    <source>
        <dbReference type="EMBL" id="GEU76393.1"/>
    </source>
</evidence>
<dbReference type="InterPro" id="IPR013103">
    <property type="entry name" value="RVT_2"/>
</dbReference>
<sequence length="586" mass="67463">MNFSDPSPSSTPTRVKVPKELPKVSMVYTILKKFKHHLTGFDVVVKERTTATAITEGSWGFEHTKACFRDEIIPFLKALKDIFNTFDQYLIDELTEVQNVFHQMEHAAEQHHLESKTFEIKMNQVLNENERFLEQVITMDIMNTIVNNASMNMHEWKALVDNDVTINIIAPEMLKVDVEPLAPRLLNNKIVHSDYPRLTQEQAVILREIVEQDSDCSKHMTEDYSQLTNFVNKFLGTVKFENDHVAKIMGYGDYWIGNVMISMVYHVEELGYNLFSVGQFCDSNLEVTFRQHTCYIRNLKGVDLLTGSRGNNLYTLSLGDMMAFSPIYLLSKALNTNSEPALHKMTPATISSRFLPNHPPPTPVDPSVPEVIALIAEVVAPELAVSTGSSFRQHNGELERPVSTRLQLYEQTLFCYYDAFLTSVEPKNYRDALTQACWIEAMQEELNEFERIEVWELIPRPDKVMFITLKWIYKVKLDELGGILKNKARLVSCGYHHEEGIDFEESFALVTRLDAIRIFLAYVAHMNMIVYQMDVKTTFLNGILREEVYVTQPDGFVAKDNLNHVYKLKKALYGLKQDPRAWYDLL</sequence>
<evidence type="ECO:0000259" key="2">
    <source>
        <dbReference type="Pfam" id="PF22936"/>
    </source>
</evidence>
<dbReference type="Pfam" id="PF07727">
    <property type="entry name" value="RVT_2"/>
    <property type="match status" value="1"/>
</dbReference>
<proteinExistence type="predicted"/>
<comment type="caution">
    <text evidence="3">The sequence shown here is derived from an EMBL/GenBank/DDBJ whole genome shotgun (WGS) entry which is preliminary data.</text>
</comment>
<dbReference type="EMBL" id="BKCJ010007272">
    <property type="protein sequence ID" value="GEU76393.1"/>
    <property type="molecule type" value="Genomic_DNA"/>
</dbReference>
<feature type="domain" description="Retrovirus-related Pol polyprotein from transposon TNT 1-94-like beta-barrel" evidence="2">
    <location>
        <begin position="213"/>
        <end position="283"/>
    </location>
</feature>
<evidence type="ECO:0000259" key="1">
    <source>
        <dbReference type="Pfam" id="PF07727"/>
    </source>
</evidence>
<dbReference type="InterPro" id="IPR054722">
    <property type="entry name" value="PolX-like_BBD"/>
</dbReference>
<organism evidence="3">
    <name type="scientific">Tanacetum cinerariifolium</name>
    <name type="common">Dalmatian daisy</name>
    <name type="synonym">Chrysanthemum cinerariifolium</name>
    <dbReference type="NCBI Taxonomy" id="118510"/>
    <lineage>
        <taxon>Eukaryota</taxon>
        <taxon>Viridiplantae</taxon>
        <taxon>Streptophyta</taxon>
        <taxon>Embryophyta</taxon>
        <taxon>Tracheophyta</taxon>
        <taxon>Spermatophyta</taxon>
        <taxon>Magnoliopsida</taxon>
        <taxon>eudicotyledons</taxon>
        <taxon>Gunneridae</taxon>
        <taxon>Pentapetalae</taxon>
        <taxon>asterids</taxon>
        <taxon>campanulids</taxon>
        <taxon>Asterales</taxon>
        <taxon>Asteraceae</taxon>
        <taxon>Asteroideae</taxon>
        <taxon>Anthemideae</taxon>
        <taxon>Anthemidinae</taxon>
        <taxon>Tanacetum</taxon>
    </lineage>
</organism>
<gene>
    <name evidence="3" type="ORF">Tci_048371</name>
</gene>
<protein>
    <submittedName>
        <fullName evidence="3">Retrovirus-related Pol polyprotein from transposon TNT 1-94</fullName>
    </submittedName>
</protein>
<dbReference type="AlphaFoldDB" id="A0A6L2MQZ7"/>
<feature type="domain" description="Reverse transcriptase Ty1/copia-type" evidence="1">
    <location>
        <begin position="453"/>
        <end position="584"/>
    </location>
</feature>
<dbReference type="Pfam" id="PF22936">
    <property type="entry name" value="Pol_BBD"/>
    <property type="match status" value="1"/>
</dbReference>